<dbReference type="Proteomes" id="UP001605036">
    <property type="component" value="Unassembled WGS sequence"/>
</dbReference>
<evidence type="ECO:0000256" key="3">
    <source>
        <dbReference type="ARBA" id="ARBA00022483"/>
    </source>
</evidence>
<feature type="region of interest" description="Disordered" evidence="6">
    <location>
        <begin position="1"/>
        <end position="26"/>
    </location>
</feature>
<feature type="region of interest" description="Disordered" evidence="6">
    <location>
        <begin position="480"/>
        <end position="504"/>
    </location>
</feature>
<dbReference type="PANTHER" id="PTHR12100:SF0">
    <property type="entry name" value="EXOCYST COMPLEX COMPONENT 5"/>
    <property type="match status" value="1"/>
</dbReference>
<feature type="coiled-coil region" evidence="5">
    <location>
        <begin position="114"/>
        <end position="141"/>
    </location>
</feature>
<evidence type="ECO:0000256" key="6">
    <source>
        <dbReference type="SAM" id="MobiDB-lite"/>
    </source>
</evidence>
<reference evidence="9 10" key="1">
    <citation type="submission" date="2024-09" db="EMBL/GenBank/DDBJ databases">
        <title>Chromosome-scale assembly of Riccia fluitans.</title>
        <authorList>
            <person name="Paukszto L."/>
            <person name="Sawicki J."/>
            <person name="Karawczyk K."/>
            <person name="Piernik-Szablinska J."/>
            <person name="Szczecinska M."/>
            <person name="Mazdziarz M."/>
        </authorList>
    </citation>
    <scope>NUCLEOTIDE SEQUENCE [LARGE SCALE GENOMIC DNA]</scope>
    <source>
        <strain evidence="9">Rf_01</strain>
        <tissue evidence="9">Aerial parts of the thallus</tissue>
    </source>
</reference>
<feature type="domain" description="Exocyst complex component Sec10 N-terminal" evidence="8">
    <location>
        <begin position="109"/>
        <end position="220"/>
    </location>
</feature>
<feature type="compositionally biased region" description="Low complexity" evidence="6">
    <location>
        <begin position="15"/>
        <end position="26"/>
    </location>
</feature>
<keyword evidence="2" id="KW-0813">Transport</keyword>
<feature type="region of interest" description="Disordered" evidence="6">
    <location>
        <begin position="62"/>
        <end position="89"/>
    </location>
</feature>
<gene>
    <name evidence="9" type="ORF">R1flu_014226</name>
</gene>
<feature type="compositionally biased region" description="Low complexity" evidence="6">
    <location>
        <begin position="487"/>
        <end position="499"/>
    </location>
</feature>
<dbReference type="EMBL" id="JBHFFA010000004">
    <property type="protein sequence ID" value="KAL2629540.1"/>
    <property type="molecule type" value="Genomic_DNA"/>
</dbReference>
<comment type="caution">
    <text evidence="9">The sequence shown here is derived from an EMBL/GenBank/DDBJ whole genome shotgun (WGS) entry which is preliminary data.</text>
</comment>
<feature type="domain" description="Exocyst complex component Sec10-like alpha-helical bundle" evidence="7">
    <location>
        <begin position="502"/>
        <end position="835"/>
    </location>
</feature>
<protein>
    <recommendedName>
        <fullName evidence="11">Exocyst complex component Sec10</fullName>
    </recommendedName>
</protein>
<dbReference type="Pfam" id="PF20667">
    <property type="entry name" value="Sec10_N"/>
    <property type="match status" value="1"/>
</dbReference>
<evidence type="ECO:0000313" key="9">
    <source>
        <dbReference type="EMBL" id="KAL2629540.1"/>
    </source>
</evidence>
<evidence type="ECO:0000256" key="1">
    <source>
        <dbReference type="ARBA" id="ARBA00006572"/>
    </source>
</evidence>
<feature type="compositionally biased region" description="Polar residues" evidence="6">
    <location>
        <begin position="64"/>
        <end position="75"/>
    </location>
</feature>
<accession>A0ABD1YFT9</accession>
<evidence type="ECO:0000313" key="10">
    <source>
        <dbReference type="Proteomes" id="UP001605036"/>
    </source>
</evidence>
<dbReference type="InterPro" id="IPR048625">
    <property type="entry name" value="Sec10_N"/>
</dbReference>
<dbReference type="Pfam" id="PF07393">
    <property type="entry name" value="Sec10_HB"/>
    <property type="match status" value="2"/>
</dbReference>
<dbReference type="AlphaFoldDB" id="A0ABD1YFT9"/>
<evidence type="ECO:0000259" key="7">
    <source>
        <dbReference type="Pfam" id="PF07393"/>
    </source>
</evidence>
<name>A0ABD1YFT9_9MARC</name>
<sequence length="838" mass="91850">MERERDVGSRTVKNVKGPSSKASSGSSLPVLIDVEDFKGTFSFDEFFKNLVYEVLPPVNDEDITSPNSVNQQPPVSNGAYRRSDSDSGGNKLTILTGPPFAEAEFLQPLFRDARKELVDLCNQVETRLEKLKKEVAAYDAKHGKRIGELEKGVDVLFESFGRLDSRIAGVGQTAARIGDHLQAADAHRDSASQTIELIKYLMEFNSSPGDLMELSPLFSDDSKVAEAAAVAQKLRSYAEDDLGLPGPIPTSAMKNTPNASMGLEVAVANLQDYCNELENRLLAKFDAASQRRELSTMAECAKILSQFNRGVSAMQRYVASRPMFMDVEVMELDSKTVGEPGNTAKGLNALYKEILDTVQKEAATVTSVFPSPDAVMSILVQRILEQRVFAVLDRILEKPSLTNPVPMEEGGYLQYLRTLAIAVEKTQELAKELQTLGCGDLDAEELAEALFSSHREEYPELEQASLNQLYQEKIAELKAMGPQADSAPGTPRGAPPRATNPTSVGSQMVMSVTVVTEFVRWNEEAVHRCTLLTPQPLRLATNVRAIFTCLLDQVSQYTTEGLERAQVALNDAAAMRERFSLGSTVSRRVMAAAAAAAEAAAHAGESSVRGFMVAVQRATSNVALVQQHFVNTISRLLLPVDGAHAACCEEMANAMSNSEGAALKGLKVCIETIVGEAERLLTAEQKAADYRPLDDGNPPDHRPTTACIRVVQYLARILEFVQSALEGLNKQAFMTELGNRLHKSLINHWLKFQFSASGGLRLKRDVSEYADFVRSFKAPVVDEKFEQLGTLVNVFIVAPESLPTLLDSSLKLARKDALRFIQLREDYKTVKVATDLFN</sequence>
<keyword evidence="4 5" id="KW-0175">Coiled coil</keyword>
<evidence type="ECO:0000256" key="4">
    <source>
        <dbReference type="ARBA" id="ARBA00023054"/>
    </source>
</evidence>
<evidence type="ECO:0000259" key="8">
    <source>
        <dbReference type="Pfam" id="PF20667"/>
    </source>
</evidence>
<evidence type="ECO:0000256" key="2">
    <source>
        <dbReference type="ARBA" id="ARBA00022448"/>
    </source>
</evidence>
<keyword evidence="3" id="KW-0268">Exocytosis</keyword>
<evidence type="ECO:0008006" key="11">
    <source>
        <dbReference type="Google" id="ProtNLM"/>
    </source>
</evidence>
<dbReference type="PANTHER" id="PTHR12100">
    <property type="entry name" value="SEC10"/>
    <property type="match status" value="1"/>
</dbReference>
<dbReference type="Gene3D" id="1.20.58.1970">
    <property type="match status" value="1"/>
</dbReference>
<proteinExistence type="inferred from homology"/>
<dbReference type="GO" id="GO:0006887">
    <property type="term" value="P:exocytosis"/>
    <property type="evidence" value="ECO:0007669"/>
    <property type="project" value="UniProtKB-KW"/>
</dbReference>
<evidence type="ECO:0000256" key="5">
    <source>
        <dbReference type="SAM" id="Coils"/>
    </source>
</evidence>
<dbReference type="InterPro" id="IPR048627">
    <property type="entry name" value="Sec10_HB"/>
</dbReference>
<feature type="domain" description="Exocyst complex component Sec10-like alpha-helical bundle" evidence="7">
    <location>
        <begin position="226"/>
        <end position="478"/>
    </location>
</feature>
<comment type="similarity">
    <text evidence="1">Belongs to the SEC10 family.</text>
</comment>
<organism evidence="9 10">
    <name type="scientific">Riccia fluitans</name>
    <dbReference type="NCBI Taxonomy" id="41844"/>
    <lineage>
        <taxon>Eukaryota</taxon>
        <taxon>Viridiplantae</taxon>
        <taxon>Streptophyta</taxon>
        <taxon>Embryophyta</taxon>
        <taxon>Marchantiophyta</taxon>
        <taxon>Marchantiopsida</taxon>
        <taxon>Marchantiidae</taxon>
        <taxon>Marchantiales</taxon>
        <taxon>Ricciaceae</taxon>
        <taxon>Riccia</taxon>
    </lineage>
</organism>
<keyword evidence="10" id="KW-1185">Reference proteome</keyword>
<dbReference type="InterPro" id="IPR009976">
    <property type="entry name" value="Sec10-like"/>
</dbReference>